<name>Q7VHQ5_HELHP</name>
<sequence>MSISKHIAKSHTPLIIAELSANHNQSLEIAKDSIRAIAACGADGVKLQTYTPECLTLQSNEPHFCISGGTLWDKRNLYELYKEAQTPWEWHKELFSLAKELGLLIFSSPFSPKGVAFLESLQCPIYKVASFEVMHYELIEAIAKTKKPIIISTGVATHKELKTALEICHKYGCKDITLLHCISEYPAPLESANLLAMPQLAKTYKKYNIKYGLSDHTLGALCPSIATSLGASMIEKHFILDSSLGGVDSAFSMNKDEFKAMVEQVRDTALALGCKKPKISADIRKKRRQFARSIWVSADIKKGEKFTHKNLSVVRPSGGEHPRYLHKILGKSAKVALKAAQPLRLSDVK</sequence>
<dbReference type="PANTHER" id="PTHR42966:SF2">
    <property type="entry name" value="PSEUDAMINIC ACID SYNTHASE"/>
    <property type="match status" value="1"/>
</dbReference>
<proteinExistence type="predicted"/>
<dbReference type="Gene3D" id="3.20.20.70">
    <property type="entry name" value="Aldolase class I"/>
    <property type="match status" value="1"/>
</dbReference>
<dbReference type="PROSITE" id="PS50844">
    <property type="entry name" value="AFP_LIKE"/>
    <property type="match status" value="1"/>
</dbReference>
<dbReference type="SMART" id="SM00858">
    <property type="entry name" value="SAF"/>
    <property type="match status" value="1"/>
</dbReference>
<organism evidence="3 4">
    <name type="scientific">Helicobacter hepaticus (strain ATCC 51449 / 3B1)</name>
    <dbReference type="NCBI Taxonomy" id="235279"/>
    <lineage>
        <taxon>Bacteria</taxon>
        <taxon>Pseudomonadati</taxon>
        <taxon>Campylobacterota</taxon>
        <taxon>Epsilonproteobacteria</taxon>
        <taxon>Campylobacterales</taxon>
        <taxon>Helicobacteraceae</taxon>
        <taxon>Helicobacter</taxon>
    </lineage>
</organism>
<keyword evidence="4" id="KW-1185">Reference proteome</keyword>
<gene>
    <name evidence="3" type="ordered locus">HH_0908</name>
</gene>
<dbReference type="Pfam" id="PF03102">
    <property type="entry name" value="NeuB"/>
    <property type="match status" value="1"/>
</dbReference>
<dbReference type="Pfam" id="PF08666">
    <property type="entry name" value="SAF"/>
    <property type="match status" value="1"/>
</dbReference>
<dbReference type="STRING" id="235279.HH_0908"/>
<dbReference type="InterPro" id="IPR013974">
    <property type="entry name" value="SAF"/>
</dbReference>
<dbReference type="eggNOG" id="COG2089">
    <property type="taxonomic scope" value="Bacteria"/>
</dbReference>
<dbReference type="InterPro" id="IPR013785">
    <property type="entry name" value="Aldolase_TIM"/>
</dbReference>
<dbReference type="CDD" id="cd11615">
    <property type="entry name" value="SAF_NeuB_like"/>
    <property type="match status" value="1"/>
</dbReference>
<dbReference type="OrthoDB" id="9781701at2"/>
<dbReference type="RefSeq" id="WP_011115748.1">
    <property type="nucleotide sequence ID" value="NC_004917.1"/>
</dbReference>
<dbReference type="HOGENOM" id="CLU_040465_0_1_7"/>
<dbReference type="SUPFAM" id="SSF51269">
    <property type="entry name" value="AFP III-like domain"/>
    <property type="match status" value="1"/>
</dbReference>
<dbReference type="Gene3D" id="3.90.1210.10">
    <property type="entry name" value="Antifreeze-like/N-acetylneuraminic acid synthase C-terminal domain"/>
    <property type="match status" value="1"/>
</dbReference>
<dbReference type="AlphaFoldDB" id="Q7VHQ5"/>
<dbReference type="InterPro" id="IPR020030">
    <property type="entry name" value="Pseudaminic_synth_PseI"/>
</dbReference>
<dbReference type="SUPFAM" id="SSF51569">
    <property type="entry name" value="Aldolase"/>
    <property type="match status" value="1"/>
</dbReference>
<dbReference type="NCBIfam" id="TIGR03586">
    <property type="entry name" value="PseI"/>
    <property type="match status" value="1"/>
</dbReference>
<reference evidence="3 4" key="1">
    <citation type="journal article" date="2003" name="Proc. Natl. Acad. Sci. U.S.A.">
        <title>The complete genome sequence of the carcinogenic bacterium Helicobacter hepaticus.</title>
        <authorList>
            <person name="Suerbaum S."/>
            <person name="Josenhans C."/>
            <person name="Sterzenbach T."/>
            <person name="Drescher B."/>
            <person name="Brandt P."/>
            <person name="Bell M."/>
            <person name="Droege M."/>
            <person name="Fartmann B."/>
            <person name="Fischer H.-P."/>
            <person name="Ge Z."/>
            <person name="Hoerster A."/>
            <person name="Holland R."/>
            <person name="Klein K."/>
            <person name="Koenig J."/>
            <person name="Macko L."/>
            <person name="Mendz G.L."/>
            <person name="Nyakatura G."/>
            <person name="Schauer D.B."/>
            <person name="Shen Z."/>
            <person name="Weber J."/>
            <person name="Frosch M."/>
            <person name="Fox J.G."/>
        </authorList>
    </citation>
    <scope>NUCLEOTIDE SEQUENCE [LARGE SCALE GENOMIC DNA]</scope>
    <source>
        <strain evidence="4">ATCC 51449 / 3B1</strain>
    </source>
</reference>
<dbReference type="InterPro" id="IPR013132">
    <property type="entry name" value="PseI/NeuA/B-like_N"/>
</dbReference>
<dbReference type="PANTHER" id="PTHR42966">
    <property type="entry name" value="N-ACETYLNEURAMINATE SYNTHASE"/>
    <property type="match status" value="1"/>
</dbReference>
<dbReference type="KEGG" id="hhe:HH_0908"/>
<dbReference type="GO" id="GO:0016051">
    <property type="term" value="P:carbohydrate biosynthetic process"/>
    <property type="evidence" value="ECO:0007669"/>
    <property type="project" value="InterPro"/>
</dbReference>
<feature type="domain" description="AFP-like" evidence="2">
    <location>
        <begin position="293"/>
        <end position="349"/>
    </location>
</feature>
<dbReference type="GO" id="GO:0047444">
    <property type="term" value="F:N-acylneuraminate-9-phosphate synthase activity"/>
    <property type="evidence" value="ECO:0007669"/>
    <property type="project" value="TreeGrafter"/>
</dbReference>
<dbReference type="InterPro" id="IPR057736">
    <property type="entry name" value="SAF_PseI/NeuA/NeuB"/>
</dbReference>
<dbReference type="EMBL" id="AE017125">
    <property type="protein sequence ID" value="AAP77505.1"/>
    <property type="molecule type" value="Genomic_DNA"/>
</dbReference>
<evidence type="ECO:0000256" key="1">
    <source>
        <dbReference type="NCBIfam" id="TIGR03586"/>
    </source>
</evidence>
<dbReference type="InterPro" id="IPR006190">
    <property type="entry name" value="SAF_AFP_Neu5Ac"/>
</dbReference>
<dbReference type="Proteomes" id="UP000002495">
    <property type="component" value="Chromosome"/>
</dbReference>
<protein>
    <recommendedName>
        <fullName evidence="1">Pseudaminic acid synthase</fullName>
        <ecNumber evidence="1">2.5.1.97</ecNumber>
    </recommendedName>
</protein>
<dbReference type="InterPro" id="IPR036732">
    <property type="entry name" value="AFP_Neu5c_C_sf"/>
</dbReference>
<accession>Q7VHQ5</accession>
<dbReference type="InterPro" id="IPR051690">
    <property type="entry name" value="PseI-like"/>
</dbReference>
<evidence type="ECO:0000313" key="4">
    <source>
        <dbReference type="Proteomes" id="UP000002495"/>
    </source>
</evidence>
<evidence type="ECO:0000259" key="2">
    <source>
        <dbReference type="PROSITE" id="PS50844"/>
    </source>
</evidence>
<dbReference type="EC" id="2.5.1.97" evidence="1"/>
<evidence type="ECO:0000313" key="3">
    <source>
        <dbReference type="EMBL" id="AAP77505.1"/>
    </source>
</evidence>